<evidence type="ECO:0000256" key="2">
    <source>
        <dbReference type="ARBA" id="ARBA00022723"/>
    </source>
</evidence>
<evidence type="ECO:0000256" key="4">
    <source>
        <dbReference type="ARBA" id="ARBA00022837"/>
    </source>
</evidence>
<dbReference type="InterPro" id="IPR000917">
    <property type="entry name" value="Sulfatase_N"/>
</dbReference>
<dbReference type="InterPro" id="IPR050738">
    <property type="entry name" value="Sulfatase"/>
</dbReference>
<proteinExistence type="inferred from homology"/>
<evidence type="ECO:0000313" key="7">
    <source>
        <dbReference type="Proteomes" id="UP000198802"/>
    </source>
</evidence>
<keyword evidence="7" id="KW-1185">Reference proteome</keyword>
<evidence type="ECO:0000256" key="1">
    <source>
        <dbReference type="ARBA" id="ARBA00008779"/>
    </source>
</evidence>
<gene>
    <name evidence="6" type="ORF">Ga0074812_11013</name>
</gene>
<dbReference type="Gene3D" id="3.40.720.10">
    <property type="entry name" value="Alkaline Phosphatase, subunit A"/>
    <property type="match status" value="1"/>
</dbReference>
<evidence type="ECO:0000259" key="5">
    <source>
        <dbReference type="Pfam" id="PF00884"/>
    </source>
</evidence>
<keyword evidence="4" id="KW-0106">Calcium</keyword>
<dbReference type="InterPro" id="IPR017850">
    <property type="entry name" value="Alkaline_phosphatase_core_sf"/>
</dbReference>
<dbReference type="InterPro" id="IPR024607">
    <property type="entry name" value="Sulfatase_CS"/>
</dbReference>
<accession>A0A0S4QRE9</accession>
<dbReference type="AlphaFoldDB" id="A0A0S4QRE9"/>
<feature type="domain" description="Sulfatase N-terminal" evidence="5">
    <location>
        <begin position="6"/>
        <end position="429"/>
    </location>
</feature>
<dbReference type="GO" id="GO:0016787">
    <property type="term" value="F:hydrolase activity"/>
    <property type="evidence" value="ECO:0007669"/>
    <property type="project" value="UniProtKB-KW"/>
</dbReference>
<dbReference type="SUPFAM" id="SSF53649">
    <property type="entry name" value="Alkaline phosphatase-like"/>
    <property type="match status" value="1"/>
</dbReference>
<sequence>MANRAPNVVVILLDDLGFAQFGSYGSGFSTPNVDRLATGGLRYNRFHVTALCSPTRASLLTGRNHHAVGMGFLADLATRAPGYTARIPRSAAALPRLLRGAGYNTMAVGKWHLVPGGERSSAGPYDRWPLGLGFERYYGFLRGDANHWAPELVRDNSYVEPPAGPSDGYHLTEDLADEAIRMVVNQQQSAPGKPFFLYFAPGAMHAPHHVERSWADAYAGAFDHGWDRWREEVFARQLASGVVPAGTTLTERPSWVRAWADLPADERRVFARMHEVYAGFLSHTDAQIGRVVDTLEKLGVLDNTLLFVMSDNGASAEGGVSGTANEHSFTHRVVDDLADNLGRLDDWGGQRHYPHYAWGWAWAGNTPFRLWKRYTWLGGTRVPMIVHWPAGITPGTGGGAGDGGAATGVRGQFAHVIDIMPTVLEACGVPLPESVDGAAQQRVDGASLLPTFDDPAAPSPRTSQYFEMLGSRSIVADGWKATTDHVSQGVIEEEQLMEGSRDFETDRWSLFRLDEDFSEAHDLAEKHPDVVRGLERQWFVEAGANKVMPIVDSIAGRFGDLLPREYPVGQSLVLDPAGGPVSDDALPLLFGGGRITADVEVPASADEANGVLFALGDWNGGFAAYVVGGVLHAVAALPSSEIAVSAGRPLPPGRHTAGLELRPDPAGGLHIEALIDGEVVGAAHVDDSLPFVWQHGGASIHLGQDRGLPVSDGYRPPFPWTGTLHQVRIDAGAQLPPEQDLLRIALQVD</sequence>
<dbReference type="Pfam" id="PF00884">
    <property type="entry name" value="Sulfatase"/>
    <property type="match status" value="1"/>
</dbReference>
<keyword evidence="2" id="KW-0479">Metal-binding</keyword>
<dbReference type="GO" id="GO:0046872">
    <property type="term" value="F:metal ion binding"/>
    <property type="evidence" value="ECO:0007669"/>
    <property type="project" value="UniProtKB-KW"/>
</dbReference>
<comment type="similarity">
    <text evidence="1">Belongs to the sulfatase family.</text>
</comment>
<dbReference type="RefSeq" id="WP_242666287.1">
    <property type="nucleotide sequence ID" value="NZ_FAOZ01000010.1"/>
</dbReference>
<dbReference type="Proteomes" id="UP000198802">
    <property type="component" value="Unassembled WGS sequence"/>
</dbReference>
<dbReference type="Gene3D" id="3.30.1120.10">
    <property type="match status" value="1"/>
</dbReference>
<dbReference type="PROSITE" id="PS00523">
    <property type="entry name" value="SULFATASE_1"/>
    <property type="match status" value="1"/>
</dbReference>
<keyword evidence="3" id="KW-0378">Hydrolase</keyword>
<organism evidence="6 7">
    <name type="scientific">Parafrankia irregularis</name>
    <dbReference type="NCBI Taxonomy" id="795642"/>
    <lineage>
        <taxon>Bacteria</taxon>
        <taxon>Bacillati</taxon>
        <taxon>Actinomycetota</taxon>
        <taxon>Actinomycetes</taxon>
        <taxon>Frankiales</taxon>
        <taxon>Frankiaceae</taxon>
        <taxon>Parafrankia</taxon>
    </lineage>
</organism>
<dbReference type="EMBL" id="FAOZ01000010">
    <property type="protein sequence ID" value="CUU56998.1"/>
    <property type="molecule type" value="Genomic_DNA"/>
</dbReference>
<reference evidence="7" key="1">
    <citation type="submission" date="2015-11" db="EMBL/GenBank/DDBJ databases">
        <authorList>
            <person name="Varghese N."/>
        </authorList>
    </citation>
    <scope>NUCLEOTIDE SEQUENCE [LARGE SCALE GENOMIC DNA]</scope>
    <source>
        <strain evidence="7">DSM 45899</strain>
    </source>
</reference>
<name>A0A0S4QRE9_9ACTN</name>
<dbReference type="PANTHER" id="PTHR42693">
    <property type="entry name" value="ARYLSULFATASE FAMILY MEMBER"/>
    <property type="match status" value="1"/>
</dbReference>
<protein>
    <submittedName>
        <fullName evidence="6">Arylsulfatase</fullName>
    </submittedName>
</protein>
<dbReference type="PROSITE" id="PS00149">
    <property type="entry name" value="SULFATASE_2"/>
    <property type="match status" value="1"/>
</dbReference>
<evidence type="ECO:0000313" key="6">
    <source>
        <dbReference type="EMBL" id="CUU56998.1"/>
    </source>
</evidence>
<dbReference type="CDD" id="cd16025">
    <property type="entry name" value="PAS_like"/>
    <property type="match status" value="1"/>
</dbReference>
<evidence type="ECO:0000256" key="3">
    <source>
        <dbReference type="ARBA" id="ARBA00022801"/>
    </source>
</evidence>